<evidence type="ECO:0000313" key="3">
    <source>
        <dbReference type="Proteomes" id="UP001516400"/>
    </source>
</evidence>
<organism evidence="2 3">
    <name type="scientific">Cryptolaemus montrouzieri</name>
    <dbReference type="NCBI Taxonomy" id="559131"/>
    <lineage>
        <taxon>Eukaryota</taxon>
        <taxon>Metazoa</taxon>
        <taxon>Ecdysozoa</taxon>
        <taxon>Arthropoda</taxon>
        <taxon>Hexapoda</taxon>
        <taxon>Insecta</taxon>
        <taxon>Pterygota</taxon>
        <taxon>Neoptera</taxon>
        <taxon>Endopterygota</taxon>
        <taxon>Coleoptera</taxon>
        <taxon>Polyphaga</taxon>
        <taxon>Cucujiformia</taxon>
        <taxon>Coccinelloidea</taxon>
        <taxon>Coccinellidae</taxon>
        <taxon>Scymninae</taxon>
        <taxon>Scymnini</taxon>
        <taxon>Cryptolaemus</taxon>
    </lineage>
</organism>
<accession>A0ABD2NK76</accession>
<dbReference type="AlphaFoldDB" id="A0ABD2NK76"/>
<feature type="region of interest" description="Disordered" evidence="1">
    <location>
        <begin position="61"/>
        <end position="80"/>
    </location>
</feature>
<proteinExistence type="predicted"/>
<sequence length="162" mass="18117">MSKIWCMNVDENIKDYGFCFERGLKLIEILGLLEEGNSDDDSNQTFDVDVIMMLPSNANGDVTDEDSGDEDQVGLFNLPGSKLSAPAEIYSDNRNRDSDFNSEDEISLAELVRKLKGRTKEKKNYHWTNGDLVPQPMELPSSIGAEDISPVGFLLSFFLTLI</sequence>
<dbReference type="PROSITE" id="PS00018">
    <property type="entry name" value="EF_HAND_1"/>
    <property type="match status" value="1"/>
</dbReference>
<evidence type="ECO:0000256" key="1">
    <source>
        <dbReference type="SAM" id="MobiDB-lite"/>
    </source>
</evidence>
<dbReference type="InterPro" id="IPR018247">
    <property type="entry name" value="EF_Hand_1_Ca_BS"/>
</dbReference>
<reference evidence="2 3" key="1">
    <citation type="journal article" date="2021" name="BMC Biol.">
        <title>Horizontally acquired antibacterial genes associated with adaptive radiation of ladybird beetles.</title>
        <authorList>
            <person name="Li H.S."/>
            <person name="Tang X.F."/>
            <person name="Huang Y.H."/>
            <person name="Xu Z.Y."/>
            <person name="Chen M.L."/>
            <person name="Du X.Y."/>
            <person name="Qiu B.Y."/>
            <person name="Chen P.T."/>
            <person name="Zhang W."/>
            <person name="Slipinski A."/>
            <person name="Escalona H.E."/>
            <person name="Waterhouse R.M."/>
            <person name="Zwick A."/>
            <person name="Pang H."/>
        </authorList>
    </citation>
    <scope>NUCLEOTIDE SEQUENCE [LARGE SCALE GENOMIC DNA]</scope>
    <source>
        <strain evidence="2">SYSU2018</strain>
    </source>
</reference>
<evidence type="ECO:0000313" key="2">
    <source>
        <dbReference type="EMBL" id="KAL3279166.1"/>
    </source>
</evidence>
<comment type="caution">
    <text evidence="2">The sequence shown here is derived from an EMBL/GenBank/DDBJ whole genome shotgun (WGS) entry which is preliminary data.</text>
</comment>
<dbReference type="Proteomes" id="UP001516400">
    <property type="component" value="Unassembled WGS sequence"/>
</dbReference>
<protein>
    <submittedName>
        <fullName evidence="2">Uncharacterized protein</fullName>
    </submittedName>
</protein>
<gene>
    <name evidence="2" type="ORF">HHI36_016680</name>
</gene>
<feature type="compositionally biased region" description="Acidic residues" evidence="1">
    <location>
        <begin position="62"/>
        <end position="72"/>
    </location>
</feature>
<keyword evidence="3" id="KW-1185">Reference proteome</keyword>
<dbReference type="EMBL" id="JABFTP020000124">
    <property type="protein sequence ID" value="KAL3279166.1"/>
    <property type="molecule type" value="Genomic_DNA"/>
</dbReference>
<name>A0ABD2NK76_9CUCU</name>